<dbReference type="EMBL" id="GBXM01091335">
    <property type="protein sequence ID" value="JAH17242.1"/>
    <property type="molecule type" value="Transcribed_RNA"/>
</dbReference>
<organism evidence="1">
    <name type="scientific">Anguilla anguilla</name>
    <name type="common">European freshwater eel</name>
    <name type="synonym">Muraena anguilla</name>
    <dbReference type="NCBI Taxonomy" id="7936"/>
    <lineage>
        <taxon>Eukaryota</taxon>
        <taxon>Metazoa</taxon>
        <taxon>Chordata</taxon>
        <taxon>Craniata</taxon>
        <taxon>Vertebrata</taxon>
        <taxon>Euteleostomi</taxon>
        <taxon>Actinopterygii</taxon>
        <taxon>Neopterygii</taxon>
        <taxon>Teleostei</taxon>
        <taxon>Anguilliformes</taxon>
        <taxon>Anguillidae</taxon>
        <taxon>Anguilla</taxon>
    </lineage>
</organism>
<proteinExistence type="predicted"/>
<name>A0A0E9QLC8_ANGAN</name>
<protein>
    <submittedName>
        <fullName evidence="1">Uncharacterized protein</fullName>
    </submittedName>
</protein>
<accession>A0A0E9QLC8</accession>
<reference evidence="1" key="1">
    <citation type="submission" date="2014-11" db="EMBL/GenBank/DDBJ databases">
        <authorList>
            <person name="Amaro Gonzalez C."/>
        </authorList>
    </citation>
    <scope>NUCLEOTIDE SEQUENCE</scope>
</reference>
<sequence length="12" mass="1535">MFTFLFKLRKCT</sequence>
<evidence type="ECO:0000313" key="1">
    <source>
        <dbReference type="EMBL" id="JAH17242.1"/>
    </source>
</evidence>
<reference evidence="1" key="2">
    <citation type="journal article" date="2015" name="Fish Shellfish Immunol.">
        <title>Early steps in the European eel (Anguilla anguilla)-Vibrio vulnificus interaction in the gills: Role of the RtxA13 toxin.</title>
        <authorList>
            <person name="Callol A."/>
            <person name="Pajuelo D."/>
            <person name="Ebbesson L."/>
            <person name="Teles M."/>
            <person name="MacKenzie S."/>
            <person name="Amaro C."/>
        </authorList>
    </citation>
    <scope>NUCLEOTIDE SEQUENCE</scope>
</reference>